<dbReference type="InterPro" id="IPR015889">
    <property type="entry name" value="Intradiol_dOase_core"/>
</dbReference>
<dbReference type="InterPro" id="IPR000627">
    <property type="entry name" value="Intradiol_dOase_C"/>
</dbReference>
<dbReference type="GO" id="GO:0008199">
    <property type="term" value="F:ferric iron binding"/>
    <property type="evidence" value="ECO:0007669"/>
    <property type="project" value="InterPro"/>
</dbReference>
<evidence type="ECO:0000313" key="5">
    <source>
        <dbReference type="EMBL" id="SED00664.1"/>
    </source>
</evidence>
<reference evidence="5 6" key="1">
    <citation type="submission" date="2016-10" db="EMBL/GenBank/DDBJ databases">
        <authorList>
            <person name="de Groot N.N."/>
        </authorList>
    </citation>
    <scope>NUCLEOTIDE SEQUENCE [LARGE SCALE GENOMIC DNA]</scope>
    <source>
        <strain evidence="5 6">GAS522</strain>
    </source>
</reference>
<proteinExistence type="inferred from homology"/>
<dbReference type="InterPro" id="IPR039387">
    <property type="entry name" value="3_4-PCD"/>
</dbReference>
<keyword evidence="3" id="KW-0560">Oxidoreductase</keyword>
<dbReference type="CDD" id="cd03459">
    <property type="entry name" value="3_4-PCD"/>
    <property type="match status" value="1"/>
</dbReference>
<dbReference type="AlphaFoldDB" id="A0A1H4X7G6"/>
<keyword evidence="2 5" id="KW-0223">Dioxygenase</keyword>
<dbReference type="PROSITE" id="PS51318">
    <property type="entry name" value="TAT"/>
    <property type="match status" value="1"/>
</dbReference>
<dbReference type="InterPro" id="IPR006311">
    <property type="entry name" value="TAT_signal"/>
</dbReference>
<dbReference type="OrthoDB" id="9805815at2"/>
<feature type="domain" description="Intradiol ring-cleavage dioxygenases" evidence="4">
    <location>
        <begin position="78"/>
        <end position="106"/>
    </location>
</feature>
<dbReference type="RefSeq" id="WP_083387595.1">
    <property type="nucleotide sequence ID" value="NZ_FNTI01000001.1"/>
</dbReference>
<dbReference type="InterPro" id="IPR050770">
    <property type="entry name" value="Intradiol_RC_Dioxygenase"/>
</dbReference>
<dbReference type="GO" id="GO:0018578">
    <property type="term" value="F:protocatechuate 3,4-dioxygenase activity"/>
    <property type="evidence" value="ECO:0007669"/>
    <property type="project" value="InterPro"/>
</dbReference>
<dbReference type="EMBL" id="FNTI01000001">
    <property type="protein sequence ID" value="SED00664.1"/>
    <property type="molecule type" value="Genomic_DNA"/>
</dbReference>
<gene>
    <name evidence="5" type="ORF">SAMN05444171_2832</name>
</gene>
<sequence>MATYSIDDLSRREILRMSAVLGIASAASNRPAIAQTAGQRTPEQILGPFYPLKPLGQNADLTKVPGRPGRAAGLVLNVVGRVLNLKGEPVRNAKVEIWQANTHGRYTHPGDHNPVPLDSNFEGSALLTTNNDGRYRFKTIKPAAYPAGPNRMRPAHIHFQVSGRQDRLVTQMYFEGDPYLEPDRFFQTALEQKDLLVAKLLQPTSEMEPESKLVEFNIVLNAG</sequence>
<dbReference type="Gene3D" id="2.60.130.10">
    <property type="entry name" value="Aromatic compound dioxygenase"/>
    <property type="match status" value="1"/>
</dbReference>
<dbReference type="Proteomes" id="UP000183208">
    <property type="component" value="Unassembled WGS sequence"/>
</dbReference>
<comment type="similarity">
    <text evidence="1">Belongs to the intradiol ring-cleavage dioxygenase family.</text>
</comment>
<organism evidence="5 6">
    <name type="scientific">Bradyrhizobium lablabi</name>
    <dbReference type="NCBI Taxonomy" id="722472"/>
    <lineage>
        <taxon>Bacteria</taxon>
        <taxon>Pseudomonadati</taxon>
        <taxon>Pseudomonadota</taxon>
        <taxon>Alphaproteobacteria</taxon>
        <taxon>Hyphomicrobiales</taxon>
        <taxon>Nitrobacteraceae</taxon>
        <taxon>Bradyrhizobium</taxon>
    </lineage>
</organism>
<name>A0A1H4X7G6_9BRAD</name>
<dbReference type="PANTHER" id="PTHR33711">
    <property type="entry name" value="DIOXYGENASE, PUTATIVE (AFU_ORTHOLOGUE AFUA_2G02910)-RELATED"/>
    <property type="match status" value="1"/>
</dbReference>
<evidence type="ECO:0000259" key="4">
    <source>
        <dbReference type="PROSITE" id="PS00083"/>
    </source>
</evidence>
<evidence type="ECO:0000256" key="1">
    <source>
        <dbReference type="ARBA" id="ARBA00007825"/>
    </source>
</evidence>
<protein>
    <submittedName>
        <fullName evidence="5">Protocatechuate 3,4-dioxygenase beta subunit</fullName>
    </submittedName>
</protein>
<evidence type="ECO:0000313" key="6">
    <source>
        <dbReference type="Proteomes" id="UP000183208"/>
    </source>
</evidence>
<dbReference type="Pfam" id="PF00775">
    <property type="entry name" value="Dioxygenase_C"/>
    <property type="match status" value="1"/>
</dbReference>
<dbReference type="PANTHER" id="PTHR33711:SF10">
    <property type="entry name" value="INTRADIOL RING-CLEAVAGE DIOXYGENASES DOMAIN-CONTAINING PROTEIN"/>
    <property type="match status" value="1"/>
</dbReference>
<dbReference type="SUPFAM" id="SSF49482">
    <property type="entry name" value="Aromatic compound dioxygenase"/>
    <property type="match status" value="1"/>
</dbReference>
<evidence type="ECO:0000256" key="2">
    <source>
        <dbReference type="ARBA" id="ARBA00022964"/>
    </source>
</evidence>
<accession>A0A1H4X7G6</accession>
<dbReference type="PROSITE" id="PS00083">
    <property type="entry name" value="INTRADIOL_DIOXYGENAS"/>
    <property type="match status" value="1"/>
</dbReference>
<evidence type="ECO:0000256" key="3">
    <source>
        <dbReference type="ARBA" id="ARBA00023002"/>
    </source>
</evidence>